<evidence type="ECO:0000313" key="3">
    <source>
        <dbReference type="Proteomes" id="UP000253729"/>
    </source>
</evidence>
<feature type="transmembrane region" description="Helical" evidence="1">
    <location>
        <begin position="49"/>
        <end position="76"/>
    </location>
</feature>
<dbReference type="EMBL" id="KZ852056">
    <property type="protein sequence ID" value="RDH31131.1"/>
    <property type="molecule type" value="Genomic_DNA"/>
</dbReference>
<organism evidence="2 3">
    <name type="scientific">Aspergillus welwitschiae</name>
    <dbReference type="NCBI Taxonomy" id="1341132"/>
    <lineage>
        <taxon>Eukaryota</taxon>
        <taxon>Fungi</taxon>
        <taxon>Dikarya</taxon>
        <taxon>Ascomycota</taxon>
        <taxon>Pezizomycotina</taxon>
        <taxon>Eurotiomycetes</taxon>
        <taxon>Eurotiomycetidae</taxon>
        <taxon>Eurotiales</taxon>
        <taxon>Aspergillaceae</taxon>
        <taxon>Aspergillus</taxon>
        <taxon>Aspergillus subgen. Circumdati</taxon>
    </lineage>
</organism>
<keyword evidence="3" id="KW-1185">Reference proteome</keyword>
<dbReference type="Proteomes" id="UP000253729">
    <property type="component" value="Unassembled WGS sequence"/>
</dbReference>
<name>A0A3F3PW16_9EURO</name>
<accession>A0A3F3PW16</accession>
<keyword evidence="1" id="KW-0812">Transmembrane</keyword>
<keyword evidence="1" id="KW-0472">Membrane</keyword>
<reference evidence="2 3" key="1">
    <citation type="submission" date="2018-07" db="EMBL/GenBank/DDBJ databases">
        <title>The genomes of Aspergillus section Nigri reveals drivers in fungal speciation.</title>
        <authorList>
            <consortium name="DOE Joint Genome Institute"/>
            <person name="Vesth T.C."/>
            <person name="Nybo J."/>
            <person name="Theobald S."/>
            <person name="Brandl J."/>
            <person name="Frisvad J.C."/>
            <person name="Nielsen K.F."/>
            <person name="Lyhne E.K."/>
            <person name="Kogle M.E."/>
            <person name="Kuo A."/>
            <person name="Riley R."/>
            <person name="Clum A."/>
            <person name="Nolan M."/>
            <person name="Lipzen A."/>
            <person name="Salamov A."/>
            <person name="Henrissat B."/>
            <person name="Wiebenga A."/>
            <person name="De vries R.P."/>
            <person name="Grigoriev I.V."/>
            <person name="Mortensen U.H."/>
            <person name="Andersen M.R."/>
            <person name="Baker S.E."/>
        </authorList>
    </citation>
    <scope>NUCLEOTIDE SEQUENCE [LARGE SCALE GENOMIC DNA]</scope>
    <source>
        <strain evidence="2 3">CBS 139.54b</strain>
    </source>
</reference>
<keyword evidence="1" id="KW-1133">Transmembrane helix</keyword>
<protein>
    <submittedName>
        <fullName evidence="2">Uncharacterized protein</fullName>
    </submittedName>
</protein>
<dbReference type="AlphaFoldDB" id="A0A3F3PW16"/>
<evidence type="ECO:0000313" key="2">
    <source>
        <dbReference type="EMBL" id="RDH31131.1"/>
    </source>
</evidence>
<proteinExistence type="predicted"/>
<dbReference type="RefSeq" id="XP_026624153.1">
    <property type="nucleotide sequence ID" value="XM_026767033.1"/>
</dbReference>
<evidence type="ECO:0000256" key="1">
    <source>
        <dbReference type="SAM" id="Phobius"/>
    </source>
</evidence>
<feature type="transmembrane region" description="Helical" evidence="1">
    <location>
        <begin position="24"/>
        <end position="43"/>
    </location>
</feature>
<dbReference type="GeneID" id="38135389"/>
<sequence>MSLDNSPGETCRMLPNVMHMKSKFSFFLARIIFSDIEIIVFLFDFLFYFLFFIFFIFFLLTFSISHFLPFSVAVIVGAKWKMESG</sequence>
<gene>
    <name evidence="2" type="ORF">BDQ94DRAFT_147517</name>
</gene>